<evidence type="ECO:0000313" key="3">
    <source>
        <dbReference type="Proteomes" id="UP001301769"/>
    </source>
</evidence>
<keyword evidence="3" id="KW-1185">Reference proteome</keyword>
<feature type="region of interest" description="Disordered" evidence="1">
    <location>
        <begin position="138"/>
        <end position="204"/>
    </location>
</feature>
<reference evidence="2" key="2">
    <citation type="submission" date="2023-05" db="EMBL/GenBank/DDBJ databases">
        <authorList>
            <consortium name="Lawrence Berkeley National Laboratory"/>
            <person name="Steindorff A."/>
            <person name="Hensen N."/>
            <person name="Bonometti L."/>
            <person name="Westerberg I."/>
            <person name="Brannstrom I.O."/>
            <person name="Guillou S."/>
            <person name="Cros-Aarteil S."/>
            <person name="Calhoun S."/>
            <person name="Haridas S."/>
            <person name="Kuo A."/>
            <person name="Mondo S."/>
            <person name="Pangilinan J."/>
            <person name="Riley R."/>
            <person name="Labutti K."/>
            <person name="Andreopoulos B."/>
            <person name="Lipzen A."/>
            <person name="Chen C."/>
            <person name="Yanf M."/>
            <person name="Daum C."/>
            <person name="Ng V."/>
            <person name="Clum A."/>
            <person name="Ohm R."/>
            <person name="Martin F."/>
            <person name="Silar P."/>
            <person name="Natvig D."/>
            <person name="Lalanne C."/>
            <person name="Gautier V."/>
            <person name="Ament-Velasquez S.L."/>
            <person name="Kruys A."/>
            <person name="Hutchinson M.I."/>
            <person name="Powell A.J."/>
            <person name="Barry K."/>
            <person name="Miller A.N."/>
            <person name="Grigoriev I.V."/>
            <person name="Debuchy R."/>
            <person name="Gladieux P."/>
            <person name="Thoren M.H."/>
            <person name="Johannesson H."/>
        </authorList>
    </citation>
    <scope>NUCLEOTIDE SEQUENCE</scope>
    <source>
        <strain evidence="2">PSN293</strain>
    </source>
</reference>
<comment type="caution">
    <text evidence="2">The sequence shown here is derived from an EMBL/GenBank/DDBJ whole genome shotgun (WGS) entry which is preliminary data.</text>
</comment>
<evidence type="ECO:0000256" key="1">
    <source>
        <dbReference type="SAM" id="MobiDB-lite"/>
    </source>
</evidence>
<reference evidence="2" key="1">
    <citation type="journal article" date="2023" name="Mol. Phylogenet. Evol.">
        <title>Genome-scale phylogeny and comparative genomics of the fungal order Sordariales.</title>
        <authorList>
            <person name="Hensen N."/>
            <person name="Bonometti L."/>
            <person name="Westerberg I."/>
            <person name="Brannstrom I.O."/>
            <person name="Guillou S."/>
            <person name="Cros-Aarteil S."/>
            <person name="Calhoun S."/>
            <person name="Haridas S."/>
            <person name="Kuo A."/>
            <person name="Mondo S."/>
            <person name="Pangilinan J."/>
            <person name="Riley R."/>
            <person name="LaButti K."/>
            <person name="Andreopoulos B."/>
            <person name="Lipzen A."/>
            <person name="Chen C."/>
            <person name="Yan M."/>
            <person name="Daum C."/>
            <person name="Ng V."/>
            <person name="Clum A."/>
            <person name="Steindorff A."/>
            <person name="Ohm R.A."/>
            <person name="Martin F."/>
            <person name="Silar P."/>
            <person name="Natvig D.O."/>
            <person name="Lalanne C."/>
            <person name="Gautier V."/>
            <person name="Ament-Velasquez S.L."/>
            <person name="Kruys A."/>
            <person name="Hutchinson M.I."/>
            <person name="Powell A.J."/>
            <person name="Barry K."/>
            <person name="Miller A.N."/>
            <person name="Grigoriev I.V."/>
            <person name="Debuchy R."/>
            <person name="Gladieux P."/>
            <person name="Hiltunen Thoren M."/>
            <person name="Johannesson H."/>
        </authorList>
    </citation>
    <scope>NUCLEOTIDE SEQUENCE</scope>
    <source>
        <strain evidence="2">PSN293</strain>
    </source>
</reference>
<dbReference type="AlphaFoldDB" id="A0AAN6Y7P5"/>
<organism evidence="2 3">
    <name type="scientific">Rhypophila decipiens</name>
    <dbReference type="NCBI Taxonomy" id="261697"/>
    <lineage>
        <taxon>Eukaryota</taxon>
        <taxon>Fungi</taxon>
        <taxon>Dikarya</taxon>
        <taxon>Ascomycota</taxon>
        <taxon>Pezizomycotina</taxon>
        <taxon>Sordariomycetes</taxon>
        <taxon>Sordariomycetidae</taxon>
        <taxon>Sordariales</taxon>
        <taxon>Naviculisporaceae</taxon>
        <taxon>Rhypophila</taxon>
    </lineage>
</organism>
<name>A0AAN6Y7P5_9PEZI</name>
<feature type="compositionally biased region" description="Polar residues" evidence="1">
    <location>
        <begin position="195"/>
        <end position="204"/>
    </location>
</feature>
<dbReference type="EMBL" id="MU858104">
    <property type="protein sequence ID" value="KAK4213731.1"/>
    <property type="molecule type" value="Genomic_DNA"/>
</dbReference>
<feature type="compositionally biased region" description="Low complexity" evidence="1">
    <location>
        <begin position="141"/>
        <end position="194"/>
    </location>
</feature>
<dbReference type="Proteomes" id="UP001301769">
    <property type="component" value="Unassembled WGS sequence"/>
</dbReference>
<evidence type="ECO:0000313" key="2">
    <source>
        <dbReference type="EMBL" id="KAK4213731.1"/>
    </source>
</evidence>
<sequence>MRLRTGMVLYASQVAQAELSYSFRSGPNPAAFELHRRQDGYNPEFGTCGIGVTCAEACGDGFESCSARDKSLLFCYNPGAGQTCCPGGSGRACDAGYYCATDPEEGQTYCCDEELDLAQCASDLGIPSAVVPTTATPSVAKTLSSTTTSTSRTKSKTTRVPLSTTTSTPQTLPTSMSSVASPPTTAATTTLTSSRGANHTTTRAPTTSIVTAAALSNSVLRVWGIGPALIVWAVMR</sequence>
<gene>
    <name evidence="2" type="ORF">QBC37DRAFT_168463</name>
</gene>
<accession>A0AAN6Y7P5</accession>
<proteinExistence type="predicted"/>
<protein>
    <submittedName>
        <fullName evidence="2">Uncharacterized protein</fullName>
    </submittedName>
</protein>